<keyword evidence="7" id="KW-1185">Reference proteome</keyword>
<comment type="caution">
    <text evidence="6">The sequence shown here is derived from an EMBL/GenBank/DDBJ whole genome shotgun (WGS) entry which is preliminary data.</text>
</comment>
<feature type="domain" description="HTH araC/xylS-type" evidence="4">
    <location>
        <begin position="222"/>
        <end position="330"/>
    </location>
</feature>
<dbReference type="InterPro" id="IPR035965">
    <property type="entry name" value="PAS-like_dom_sf"/>
</dbReference>
<reference evidence="7" key="1">
    <citation type="journal article" date="2019" name="Int. J. Syst. Evol. Microbiol.">
        <title>The Global Catalogue of Microorganisms (GCM) 10K type strain sequencing project: providing services to taxonomists for standard genome sequencing and annotation.</title>
        <authorList>
            <consortium name="The Broad Institute Genomics Platform"/>
            <consortium name="The Broad Institute Genome Sequencing Center for Infectious Disease"/>
            <person name="Wu L."/>
            <person name="Ma J."/>
        </authorList>
    </citation>
    <scope>NUCLEOTIDE SEQUENCE [LARGE SCALE GENOMIC DNA]</scope>
    <source>
        <strain evidence="7">CCUG 53762</strain>
    </source>
</reference>
<dbReference type="PROSITE" id="PS01124">
    <property type="entry name" value="HTH_ARAC_FAMILY_2"/>
    <property type="match status" value="1"/>
</dbReference>
<evidence type="ECO:0000259" key="5">
    <source>
        <dbReference type="PROSITE" id="PS50112"/>
    </source>
</evidence>
<evidence type="ECO:0000256" key="2">
    <source>
        <dbReference type="ARBA" id="ARBA00023125"/>
    </source>
</evidence>
<evidence type="ECO:0000256" key="1">
    <source>
        <dbReference type="ARBA" id="ARBA00023015"/>
    </source>
</evidence>
<evidence type="ECO:0000313" key="7">
    <source>
        <dbReference type="Proteomes" id="UP001597118"/>
    </source>
</evidence>
<name>A0ABW4IBG1_9SPHI</name>
<feature type="domain" description="PAS" evidence="5">
    <location>
        <begin position="59"/>
        <end position="89"/>
    </location>
</feature>
<dbReference type="PANTHER" id="PTHR43280">
    <property type="entry name" value="ARAC-FAMILY TRANSCRIPTIONAL REGULATOR"/>
    <property type="match status" value="1"/>
</dbReference>
<dbReference type="EMBL" id="JBHUDG010000004">
    <property type="protein sequence ID" value="MFD1629334.1"/>
    <property type="molecule type" value="Genomic_DNA"/>
</dbReference>
<evidence type="ECO:0000259" key="4">
    <source>
        <dbReference type="PROSITE" id="PS01124"/>
    </source>
</evidence>
<sequence length="332" mass="39007">MKLDLFNTETEKVWKSISGNAPNDLLQLEIELYKKLLIYFQIGESCYFIFNFQNLCFDYVSEDVETLLGYRTDEVTSTFLLENIHAEDRGWFLACQDHATQFSTTLPLDKKMKYKVQYDLRLRKRNGKYAKLMLQSVVVHVDNDGGIIRTLVVLTDISHIKKYGSPSISYIGMDKEPSYMEVDVKHPYLDDQYLFPRKKAKHLKNKEWKKYGTSSLSQAKIDEYSTRIENGFKEEQWFLDAELSLKVLSEKSNIPMHYISQVINQRFGKNFPNYVNLYRVETLKQKLVDPAQYHITIEGLAYMSGFNSKASFQRMFKRHTGMSPKEYRNKSK</sequence>
<dbReference type="SUPFAM" id="SSF46689">
    <property type="entry name" value="Homeodomain-like"/>
    <property type="match status" value="1"/>
</dbReference>
<dbReference type="InterPro" id="IPR018062">
    <property type="entry name" value="HTH_AraC-typ_CS"/>
</dbReference>
<dbReference type="InterPro" id="IPR000014">
    <property type="entry name" value="PAS"/>
</dbReference>
<dbReference type="PROSITE" id="PS00041">
    <property type="entry name" value="HTH_ARAC_FAMILY_1"/>
    <property type="match status" value="1"/>
</dbReference>
<dbReference type="PRINTS" id="PR00032">
    <property type="entry name" value="HTHARAC"/>
</dbReference>
<dbReference type="InterPro" id="IPR018060">
    <property type="entry name" value="HTH_AraC"/>
</dbReference>
<dbReference type="SMART" id="SM00342">
    <property type="entry name" value="HTH_ARAC"/>
    <property type="match status" value="1"/>
</dbReference>
<evidence type="ECO:0000256" key="3">
    <source>
        <dbReference type="ARBA" id="ARBA00023163"/>
    </source>
</evidence>
<dbReference type="InterPro" id="IPR013655">
    <property type="entry name" value="PAS_fold_3"/>
</dbReference>
<keyword evidence="2" id="KW-0238">DNA-binding</keyword>
<dbReference type="PROSITE" id="PS50112">
    <property type="entry name" value="PAS"/>
    <property type="match status" value="1"/>
</dbReference>
<accession>A0ABW4IBG1</accession>
<dbReference type="Gene3D" id="1.10.10.60">
    <property type="entry name" value="Homeodomain-like"/>
    <property type="match status" value="2"/>
</dbReference>
<keyword evidence="3" id="KW-0804">Transcription</keyword>
<dbReference type="RefSeq" id="WP_379661714.1">
    <property type="nucleotide sequence ID" value="NZ_JBHUDG010000004.1"/>
</dbReference>
<gene>
    <name evidence="6" type="ORF">ACFSAH_05550</name>
</gene>
<evidence type="ECO:0000313" key="6">
    <source>
        <dbReference type="EMBL" id="MFD1629334.1"/>
    </source>
</evidence>
<dbReference type="Proteomes" id="UP001597118">
    <property type="component" value="Unassembled WGS sequence"/>
</dbReference>
<dbReference type="CDD" id="cd00130">
    <property type="entry name" value="PAS"/>
    <property type="match status" value="1"/>
</dbReference>
<dbReference type="InterPro" id="IPR009057">
    <property type="entry name" value="Homeodomain-like_sf"/>
</dbReference>
<protein>
    <submittedName>
        <fullName evidence="6">Helix-turn-helix domain-containing protein</fullName>
    </submittedName>
</protein>
<dbReference type="Pfam" id="PF12833">
    <property type="entry name" value="HTH_18"/>
    <property type="match status" value="1"/>
</dbReference>
<dbReference type="Pfam" id="PF08447">
    <property type="entry name" value="PAS_3"/>
    <property type="match status" value="1"/>
</dbReference>
<dbReference type="InterPro" id="IPR020449">
    <property type="entry name" value="Tscrpt_reg_AraC-type_HTH"/>
</dbReference>
<proteinExistence type="predicted"/>
<dbReference type="PANTHER" id="PTHR43280:SF29">
    <property type="entry name" value="ARAC-FAMILY TRANSCRIPTIONAL REGULATOR"/>
    <property type="match status" value="1"/>
</dbReference>
<dbReference type="Gene3D" id="3.30.450.20">
    <property type="entry name" value="PAS domain"/>
    <property type="match status" value="1"/>
</dbReference>
<dbReference type="SUPFAM" id="SSF55785">
    <property type="entry name" value="PYP-like sensor domain (PAS domain)"/>
    <property type="match status" value="1"/>
</dbReference>
<organism evidence="6 7">
    <name type="scientific">Pseudopedobacter beijingensis</name>
    <dbReference type="NCBI Taxonomy" id="1207056"/>
    <lineage>
        <taxon>Bacteria</taxon>
        <taxon>Pseudomonadati</taxon>
        <taxon>Bacteroidota</taxon>
        <taxon>Sphingobacteriia</taxon>
        <taxon>Sphingobacteriales</taxon>
        <taxon>Sphingobacteriaceae</taxon>
        <taxon>Pseudopedobacter</taxon>
    </lineage>
</organism>
<keyword evidence="1" id="KW-0805">Transcription regulation</keyword>